<organism evidence="1 2">
    <name type="scientific">Tissierella carlieri</name>
    <dbReference type="NCBI Taxonomy" id="689904"/>
    <lineage>
        <taxon>Bacteria</taxon>
        <taxon>Bacillati</taxon>
        <taxon>Bacillota</taxon>
        <taxon>Tissierellia</taxon>
        <taxon>Tissierellales</taxon>
        <taxon>Tissierellaceae</taxon>
        <taxon>Tissierella</taxon>
    </lineage>
</organism>
<proteinExistence type="predicted"/>
<comment type="caution">
    <text evidence="1">The sequence shown here is derived from an EMBL/GenBank/DDBJ whole genome shotgun (WGS) entry which is preliminary data.</text>
</comment>
<gene>
    <name evidence="1" type="ORF">NE686_17720</name>
</gene>
<accession>A0ABT1SEN2</accession>
<name>A0ABT1SEN2_9FIRM</name>
<sequence>MKRWKKVLEGNNDIIQDDDVREYFYQEYAKSNIKVTPGHWPNFKSRKEVDEWINHLQKLESIFDTLFDDKDNCDKDIEDI</sequence>
<reference evidence="1 2" key="1">
    <citation type="submission" date="2022-06" db="EMBL/GenBank/DDBJ databases">
        <title>Isolation of gut microbiota from human fecal samples.</title>
        <authorList>
            <person name="Pamer E.G."/>
            <person name="Barat B."/>
            <person name="Waligurski E."/>
            <person name="Medina S."/>
            <person name="Paddock L."/>
            <person name="Mostad J."/>
        </authorList>
    </citation>
    <scope>NUCLEOTIDE SEQUENCE [LARGE SCALE GENOMIC DNA]</scope>
    <source>
        <strain evidence="1 2">DFI.7.95</strain>
    </source>
</reference>
<dbReference type="Proteomes" id="UP001524478">
    <property type="component" value="Unassembled WGS sequence"/>
</dbReference>
<evidence type="ECO:0000313" key="1">
    <source>
        <dbReference type="EMBL" id="MCQ4924943.1"/>
    </source>
</evidence>
<evidence type="ECO:0000313" key="2">
    <source>
        <dbReference type="Proteomes" id="UP001524478"/>
    </source>
</evidence>
<dbReference type="RefSeq" id="WP_256312534.1">
    <property type="nucleotide sequence ID" value="NZ_JANGAC010000017.1"/>
</dbReference>
<keyword evidence="2" id="KW-1185">Reference proteome</keyword>
<dbReference type="EMBL" id="JANGAC010000017">
    <property type="protein sequence ID" value="MCQ4924943.1"/>
    <property type="molecule type" value="Genomic_DNA"/>
</dbReference>
<protein>
    <submittedName>
        <fullName evidence="1">Uncharacterized protein</fullName>
    </submittedName>
</protein>